<protein>
    <submittedName>
        <fullName evidence="1">DNA topoisomerase I</fullName>
    </submittedName>
</protein>
<dbReference type="EMBL" id="WVIC01000032">
    <property type="protein sequence ID" value="NCJ07745.1"/>
    <property type="molecule type" value="Genomic_DNA"/>
</dbReference>
<dbReference type="Proteomes" id="UP000607397">
    <property type="component" value="Unassembled WGS sequence"/>
</dbReference>
<dbReference type="AlphaFoldDB" id="A0A8K2A982"/>
<gene>
    <name evidence="1" type="ORF">GS597_14750</name>
</gene>
<comment type="caution">
    <text evidence="1">The sequence shown here is derived from an EMBL/GenBank/DDBJ whole genome shotgun (WGS) entry which is preliminary data.</text>
</comment>
<name>A0A8K2A982_9CYAN</name>
<sequence length="43" mass="4959">MDYLEKVLDQLKDLARKLIEVLLGPDAEPELEPIPIPVRDRNC</sequence>
<organism evidence="1 2">
    <name type="scientific">Petrachloros mirabilis ULC683</name>
    <dbReference type="NCBI Taxonomy" id="2781853"/>
    <lineage>
        <taxon>Bacteria</taxon>
        <taxon>Bacillati</taxon>
        <taxon>Cyanobacteriota</taxon>
        <taxon>Cyanophyceae</taxon>
        <taxon>Synechococcales</taxon>
        <taxon>Petrachlorosaceae</taxon>
        <taxon>Petrachloros</taxon>
        <taxon>Petrachloros mirabilis</taxon>
    </lineage>
</organism>
<accession>A0A8K2A982</accession>
<evidence type="ECO:0000313" key="1">
    <source>
        <dbReference type="EMBL" id="NCJ07745.1"/>
    </source>
</evidence>
<evidence type="ECO:0000313" key="2">
    <source>
        <dbReference type="Proteomes" id="UP000607397"/>
    </source>
</evidence>
<reference evidence="1" key="1">
    <citation type="submission" date="2019-12" db="EMBL/GenBank/DDBJ databases">
        <title>High-Quality draft genome sequences of three cyanobacteria isolated from the limestone walls of the Old Cathedral of Coimbra.</title>
        <authorList>
            <person name="Tiago I."/>
            <person name="Soares F."/>
            <person name="Portugal A."/>
        </authorList>
    </citation>
    <scope>NUCLEOTIDE SEQUENCE [LARGE SCALE GENOMIC DNA]</scope>
    <source>
        <strain evidence="1">C</strain>
    </source>
</reference>
<proteinExistence type="predicted"/>
<dbReference type="RefSeq" id="WP_161826224.1">
    <property type="nucleotide sequence ID" value="NZ_WVIC01000032.1"/>
</dbReference>
<keyword evidence="2" id="KW-1185">Reference proteome</keyword>